<proteinExistence type="predicted"/>
<protein>
    <submittedName>
        <fullName evidence="1">Uncharacterized protein</fullName>
    </submittedName>
</protein>
<evidence type="ECO:0000313" key="2">
    <source>
        <dbReference type="Proteomes" id="UP000318384"/>
    </source>
</evidence>
<sequence length="279" mass="31783">MNDIFGAKKPHDEEFLSIRDSPDYEEIRDYINLLWSQFHTLADSHFINEIGKQFHRRYWEMYLACALKNTGMDLSSEDSGPDLCVKNNESSIWVEAIAPTNGEGPDAVPPPARNGIAEEVPEEQVIFRLRNAIETKFGKYLKYLEEGTISHSAPYIIAVNGNKISHAQITSRPSIIEKSVYPLGANIAVYSLKEKKLTNWEIEHRPEIIKKSKSTVTTTVFEDKKYEGISAIIYSNTSVWNRKRDDSLGEDFLLLHNPLALNPISNDWLKVGDEIKQNI</sequence>
<dbReference type="RefSeq" id="WP_145174670.1">
    <property type="nucleotide sequence ID" value="NZ_CP037422.1"/>
</dbReference>
<reference evidence="1 2" key="1">
    <citation type="submission" date="2019-03" db="EMBL/GenBank/DDBJ databases">
        <title>Deep-cultivation of Planctomycetes and their phenomic and genomic characterization uncovers novel biology.</title>
        <authorList>
            <person name="Wiegand S."/>
            <person name="Jogler M."/>
            <person name="Boedeker C."/>
            <person name="Pinto D."/>
            <person name="Vollmers J."/>
            <person name="Rivas-Marin E."/>
            <person name="Kohn T."/>
            <person name="Peeters S.H."/>
            <person name="Heuer A."/>
            <person name="Rast P."/>
            <person name="Oberbeckmann S."/>
            <person name="Bunk B."/>
            <person name="Jeske O."/>
            <person name="Meyerdierks A."/>
            <person name="Storesund J.E."/>
            <person name="Kallscheuer N."/>
            <person name="Luecker S."/>
            <person name="Lage O.M."/>
            <person name="Pohl T."/>
            <person name="Merkel B.J."/>
            <person name="Hornburger P."/>
            <person name="Mueller R.-W."/>
            <person name="Bruemmer F."/>
            <person name="Labrenz M."/>
            <person name="Spormann A.M."/>
            <person name="Op den Camp H."/>
            <person name="Overmann J."/>
            <person name="Amann R."/>
            <person name="Jetten M.S.M."/>
            <person name="Mascher T."/>
            <person name="Medema M.H."/>
            <person name="Devos D.P."/>
            <person name="Kaster A.-K."/>
            <person name="Ovreas L."/>
            <person name="Rohde M."/>
            <person name="Galperin M.Y."/>
            <person name="Jogler C."/>
        </authorList>
    </citation>
    <scope>NUCLEOTIDE SEQUENCE [LARGE SCALE GENOMIC DNA]</scope>
    <source>
        <strain evidence="1 2">V202</strain>
    </source>
</reference>
<evidence type="ECO:0000313" key="1">
    <source>
        <dbReference type="EMBL" id="QDU09061.1"/>
    </source>
</evidence>
<gene>
    <name evidence="1" type="ORF">V202x_24320</name>
</gene>
<name>A0A517WUY2_9PLAN</name>
<organism evidence="1 2">
    <name type="scientific">Gimesia aquarii</name>
    <dbReference type="NCBI Taxonomy" id="2527964"/>
    <lineage>
        <taxon>Bacteria</taxon>
        <taxon>Pseudomonadati</taxon>
        <taxon>Planctomycetota</taxon>
        <taxon>Planctomycetia</taxon>
        <taxon>Planctomycetales</taxon>
        <taxon>Planctomycetaceae</taxon>
        <taxon>Gimesia</taxon>
    </lineage>
</organism>
<dbReference type="AlphaFoldDB" id="A0A517WUY2"/>
<keyword evidence="2" id="KW-1185">Reference proteome</keyword>
<accession>A0A517WUY2</accession>
<dbReference type="EMBL" id="CP037422">
    <property type="protein sequence ID" value="QDU09061.1"/>
    <property type="molecule type" value="Genomic_DNA"/>
</dbReference>
<dbReference type="Proteomes" id="UP000318384">
    <property type="component" value="Chromosome"/>
</dbReference>
<dbReference type="OrthoDB" id="981968at2"/>